<comment type="caution">
    <text evidence="1">The sequence shown here is derived from an EMBL/GenBank/DDBJ whole genome shotgun (WGS) entry which is preliminary data.</text>
</comment>
<protein>
    <submittedName>
        <fullName evidence="1">DUF2917 domain-containing protein</fullName>
    </submittedName>
</protein>
<keyword evidence="2" id="KW-1185">Reference proteome</keyword>
<dbReference type="Pfam" id="PF11142">
    <property type="entry name" value="DUF2917"/>
    <property type="match status" value="1"/>
</dbReference>
<dbReference type="Proteomes" id="UP000651050">
    <property type="component" value="Unassembled WGS sequence"/>
</dbReference>
<evidence type="ECO:0000313" key="1">
    <source>
        <dbReference type="EMBL" id="MBG9389661.1"/>
    </source>
</evidence>
<name>A0A931H6P5_9BURK</name>
<dbReference type="AlphaFoldDB" id="A0A931H6P5"/>
<gene>
    <name evidence="1" type="ORF">I5803_16650</name>
</gene>
<proteinExistence type="predicted"/>
<evidence type="ECO:0000313" key="2">
    <source>
        <dbReference type="Proteomes" id="UP000651050"/>
    </source>
</evidence>
<dbReference type="EMBL" id="JADWYS010000001">
    <property type="protein sequence ID" value="MBG9389661.1"/>
    <property type="molecule type" value="Genomic_DNA"/>
</dbReference>
<accession>A0A931H6P5</accession>
<dbReference type="RefSeq" id="WP_196987442.1">
    <property type="nucleotide sequence ID" value="NZ_JADWYS010000001.1"/>
</dbReference>
<sequence length="159" mass="16995">MAFQTFPQTQQSSDSPVLPGTWKLVPGRAITLEPREAGTLKVAHGQLWVTYEGPHEGALNESGDLFIGVGNEVVLRAGQRLVVEAWNDHAPSYFSWDPLPEPVRAPRMVRVMQPLADLRVALAMTARALGGLAAGLGGLALDLVTPRPRETCPAHGAAS</sequence>
<dbReference type="InterPro" id="IPR021317">
    <property type="entry name" value="DUF2917"/>
</dbReference>
<reference evidence="1" key="1">
    <citation type="submission" date="2020-11" db="EMBL/GenBank/DDBJ databases">
        <title>Bacterial whole genome sequence for Caenimonas sp. DR4.4.</title>
        <authorList>
            <person name="Le V."/>
            <person name="Ko S.-R."/>
            <person name="Ahn C.-Y."/>
            <person name="Oh H.-M."/>
        </authorList>
    </citation>
    <scope>NUCLEOTIDE SEQUENCE</scope>
    <source>
        <strain evidence="1">DR4.4</strain>
    </source>
</reference>
<organism evidence="1 2">
    <name type="scientific">Caenimonas aquaedulcis</name>
    <dbReference type="NCBI Taxonomy" id="2793270"/>
    <lineage>
        <taxon>Bacteria</taxon>
        <taxon>Pseudomonadati</taxon>
        <taxon>Pseudomonadota</taxon>
        <taxon>Betaproteobacteria</taxon>
        <taxon>Burkholderiales</taxon>
        <taxon>Comamonadaceae</taxon>
        <taxon>Caenimonas</taxon>
    </lineage>
</organism>